<proteinExistence type="predicted"/>
<comment type="caution">
    <text evidence="1">The sequence shown here is derived from an EMBL/GenBank/DDBJ whole genome shotgun (WGS) entry which is preliminary data.</text>
</comment>
<dbReference type="InterPro" id="IPR036691">
    <property type="entry name" value="Endo/exonu/phosph_ase_sf"/>
</dbReference>
<name>A0A9J6DV71_RHIMP</name>
<evidence type="ECO:0008006" key="3">
    <source>
        <dbReference type="Google" id="ProtNLM"/>
    </source>
</evidence>
<keyword evidence="2" id="KW-1185">Reference proteome</keyword>
<protein>
    <recommendedName>
        <fullName evidence="3">Tick transposon</fullName>
    </recommendedName>
</protein>
<dbReference type="Gene3D" id="3.60.10.10">
    <property type="entry name" value="Endonuclease/exonuclease/phosphatase"/>
    <property type="match status" value="1"/>
</dbReference>
<dbReference type="Proteomes" id="UP000821866">
    <property type="component" value="Unassembled WGS sequence"/>
</dbReference>
<evidence type="ECO:0000313" key="2">
    <source>
        <dbReference type="Proteomes" id="UP000821866"/>
    </source>
</evidence>
<dbReference type="EMBL" id="JABSTU010000007">
    <property type="protein sequence ID" value="KAH8026111.1"/>
    <property type="molecule type" value="Genomic_DNA"/>
</dbReference>
<evidence type="ECO:0000313" key="1">
    <source>
        <dbReference type="EMBL" id="KAH8026111.1"/>
    </source>
</evidence>
<sequence>MSNRRNSAVVELSWLREEKSVIQQPITRTARKPGGILLQETLTDTPTLPGYRVHKGPPDGRDLCPLIGKKLTFVEHELHNTIKVERTLTEVIPGTKRKGSLLLLNVYSNLSKRKQKFKTLFERASTAAGCNTLIARGNFNTMNPAWGYNKYTA</sequence>
<organism evidence="1 2">
    <name type="scientific">Rhipicephalus microplus</name>
    <name type="common">Cattle tick</name>
    <name type="synonym">Boophilus microplus</name>
    <dbReference type="NCBI Taxonomy" id="6941"/>
    <lineage>
        <taxon>Eukaryota</taxon>
        <taxon>Metazoa</taxon>
        <taxon>Ecdysozoa</taxon>
        <taxon>Arthropoda</taxon>
        <taxon>Chelicerata</taxon>
        <taxon>Arachnida</taxon>
        <taxon>Acari</taxon>
        <taxon>Parasitiformes</taxon>
        <taxon>Ixodida</taxon>
        <taxon>Ixodoidea</taxon>
        <taxon>Ixodidae</taxon>
        <taxon>Rhipicephalinae</taxon>
        <taxon>Rhipicephalus</taxon>
        <taxon>Boophilus</taxon>
    </lineage>
</organism>
<reference evidence="1" key="1">
    <citation type="journal article" date="2020" name="Cell">
        <title>Large-Scale Comparative Analyses of Tick Genomes Elucidate Their Genetic Diversity and Vector Capacities.</title>
        <authorList>
            <consortium name="Tick Genome and Microbiome Consortium (TIGMIC)"/>
            <person name="Jia N."/>
            <person name="Wang J."/>
            <person name="Shi W."/>
            <person name="Du L."/>
            <person name="Sun Y."/>
            <person name="Zhan W."/>
            <person name="Jiang J.F."/>
            <person name="Wang Q."/>
            <person name="Zhang B."/>
            <person name="Ji P."/>
            <person name="Bell-Sakyi L."/>
            <person name="Cui X.M."/>
            <person name="Yuan T.T."/>
            <person name="Jiang B.G."/>
            <person name="Yang W.F."/>
            <person name="Lam T.T."/>
            <person name="Chang Q.C."/>
            <person name="Ding S.J."/>
            <person name="Wang X.J."/>
            <person name="Zhu J.G."/>
            <person name="Ruan X.D."/>
            <person name="Zhao L."/>
            <person name="Wei J.T."/>
            <person name="Ye R.Z."/>
            <person name="Que T.C."/>
            <person name="Du C.H."/>
            <person name="Zhou Y.H."/>
            <person name="Cheng J.X."/>
            <person name="Dai P.F."/>
            <person name="Guo W.B."/>
            <person name="Han X.H."/>
            <person name="Huang E.J."/>
            <person name="Li L.F."/>
            <person name="Wei W."/>
            <person name="Gao Y.C."/>
            <person name="Liu J.Z."/>
            <person name="Shao H.Z."/>
            <person name="Wang X."/>
            <person name="Wang C.C."/>
            <person name="Yang T.C."/>
            <person name="Huo Q.B."/>
            <person name="Li W."/>
            <person name="Chen H.Y."/>
            <person name="Chen S.E."/>
            <person name="Zhou L.G."/>
            <person name="Ni X.B."/>
            <person name="Tian J.H."/>
            <person name="Sheng Y."/>
            <person name="Liu T."/>
            <person name="Pan Y.S."/>
            <person name="Xia L.Y."/>
            <person name="Li J."/>
            <person name="Zhao F."/>
            <person name="Cao W.C."/>
        </authorList>
    </citation>
    <scope>NUCLEOTIDE SEQUENCE</scope>
    <source>
        <strain evidence="1">Rmic-2018</strain>
    </source>
</reference>
<accession>A0A9J6DV71</accession>
<reference evidence="1" key="2">
    <citation type="submission" date="2021-09" db="EMBL/GenBank/DDBJ databases">
        <authorList>
            <person name="Jia N."/>
            <person name="Wang J."/>
            <person name="Shi W."/>
            <person name="Du L."/>
            <person name="Sun Y."/>
            <person name="Zhan W."/>
            <person name="Jiang J."/>
            <person name="Wang Q."/>
            <person name="Zhang B."/>
            <person name="Ji P."/>
            <person name="Sakyi L.B."/>
            <person name="Cui X."/>
            <person name="Yuan T."/>
            <person name="Jiang B."/>
            <person name="Yang W."/>
            <person name="Lam T.T.-Y."/>
            <person name="Chang Q."/>
            <person name="Ding S."/>
            <person name="Wang X."/>
            <person name="Zhu J."/>
            <person name="Ruan X."/>
            <person name="Zhao L."/>
            <person name="Wei J."/>
            <person name="Que T."/>
            <person name="Du C."/>
            <person name="Cheng J."/>
            <person name="Dai P."/>
            <person name="Han X."/>
            <person name="Huang E."/>
            <person name="Gao Y."/>
            <person name="Liu J."/>
            <person name="Shao H."/>
            <person name="Ye R."/>
            <person name="Li L."/>
            <person name="Wei W."/>
            <person name="Wang X."/>
            <person name="Wang C."/>
            <person name="Huo Q."/>
            <person name="Li W."/>
            <person name="Guo W."/>
            <person name="Chen H."/>
            <person name="Chen S."/>
            <person name="Zhou L."/>
            <person name="Zhou L."/>
            <person name="Ni X."/>
            <person name="Tian J."/>
            <person name="Zhou Y."/>
            <person name="Sheng Y."/>
            <person name="Liu T."/>
            <person name="Pan Y."/>
            <person name="Xia L."/>
            <person name="Li J."/>
            <person name="Zhao F."/>
            <person name="Cao W."/>
        </authorList>
    </citation>
    <scope>NUCLEOTIDE SEQUENCE</scope>
    <source>
        <strain evidence="1">Rmic-2018</strain>
        <tissue evidence="1">Larvae</tissue>
    </source>
</reference>
<dbReference type="AlphaFoldDB" id="A0A9J6DV71"/>
<gene>
    <name evidence="1" type="ORF">HPB51_016121</name>
</gene>